<keyword evidence="2" id="KW-1185">Reference proteome</keyword>
<accession>A0A2A6BPM7</accession>
<organism evidence="1 2">
    <name type="scientific">Pristionchus pacificus</name>
    <name type="common">Parasitic nematode worm</name>
    <dbReference type="NCBI Taxonomy" id="54126"/>
    <lineage>
        <taxon>Eukaryota</taxon>
        <taxon>Metazoa</taxon>
        <taxon>Ecdysozoa</taxon>
        <taxon>Nematoda</taxon>
        <taxon>Chromadorea</taxon>
        <taxon>Rhabditida</taxon>
        <taxon>Rhabditina</taxon>
        <taxon>Diplogasteromorpha</taxon>
        <taxon>Diplogasteroidea</taxon>
        <taxon>Neodiplogasteridae</taxon>
        <taxon>Pristionchus</taxon>
    </lineage>
</organism>
<proteinExistence type="predicted"/>
<evidence type="ECO:0000313" key="2">
    <source>
        <dbReference type="Proteomes" id="UP000005239"/>
    </source>
</evidence>
<dbReference type="EnsemblMetazoa" id="PPA00742.1">
    <property type="protein sequence ID" value="PPA00742.1"/>
    <property type="gene ID" value="WBGene00090296"/>
</dbReference>
<accession>A0A8R1U4Y6</accession>
<reference evidence="2" key="1">
    <citation type="journal article" date="2008" name="Nat. Genet.">
        <title>The Pristionchus pacificus genome provides a unique perspective on nematode lifestyle and parasitism.</title>
        <authorList>
            <person name="Dieterich C."/>
            <person name="Clifton S.W."/>
            <person name="Schuster L.N."/>
            <person name="Chinwalla A."/>
            <person name="Delehaunty K."/>
            <person name="Dinkelacker I."/>
            <person name="Fulton L."/>
            <person name="Fulton R."/>
            <person name="Godfrey J."/>
            <person name="Minx P."/>
            <person name="Mitreva M."/>
            <person name="Roeseler W."/>
            <person name="Tian H."/>
            <person name="Witte H."/>
            <person name="Yang S.P."/>
            <person name="Wilson R.K."/>
            <person name="Sommer R.J."/>
        </authorList>
    </citation>
    <scope>NUCLEOTIDE SEQUENCE [LARGE SCALE GENOMIC DNA]</scope>
    <source>
        <strain evidence="2">PS312</strain>
    </source>
</reference>
<sequence>MAPAQCQNDALFTKFECLVIAENPNEIMSPFMQLPGELILTILEYVPEAFRELRLTCPLLQYRVDEFVRQPLRIPLVHKINIQHYHDYDDDADRMNVVQHVPLQNVPLFELRRRYFTREWQLNSTNKLKRWANAKCESGENAICYSLNIPPLDYGRDEWEFLVASMGKRVTRVLLSSSSVGTQFATECQLLEEFHFKELTLYINTITESMKKQLIETIKRHKIKCLSLCITGRAPETPQVDFHLELSSHLQSLHIRGCFPSPYMRPFEWAPLIIQMLSRRLDKLHIEPPLWEECLTREGADYLIKHLPLIGKKAWFKATFRRSTTGRSNIVKSHVIHESSQRRRNKSNWAVYHNPQNLRVNGKIRNIISVGGFPDTSAIAMHPDGRMEVIENYKEKIAQEAGWTSEPYKSVQPRSISLHSCVDDAQAGRIAFYIHRVFPIDFEKLTSSGHYSIDDHHGHVLWSYSLMVDKHDDDSYSLALASNGSRAGRAEKTCPSNSPPSLGQPPLIDVRMYIAHADKKGADELELDGLQQGHIFFNDQFTEAKLREYAGDSYRVRSGGAATRPGRVRQGSRRWADGAVRGPFHLRRRSSVGASHLYAGTLNKSDPSSMADLLYLLNIIWESPYGLFPVGKRVAIGVMADMKRPIAGAPQLQLQLARVGPGVVDSSHRGIEYPHVTSVLNSLYKTMRSIPHVEKIAMAQAGGVLNPAIQREIEEMKVKY</sequence>
<reference evidence="1" key="2">
    <citation type="submission" date="2022-06" db="UniProtKB">
        <authorList>
            <consortium name="EnsemblMetazoa"/>
        </authorList>
    </citation>
    <scope>IDENTIFICATION</scope>
    <source>
        <strain evidence="1">PS312</strain>
    </source>
</reference>
<gene>
    <name evidence="1" type="primary">WBGene00090296</name>
</gene>
<name>A0A2A6BPM7_PRIPA</name>
<protein>
    <submittedName>
        <fullName evidence="1">Uncharacterized protein</fullName>
    </submittedName>
</protein>
<evidence type="ECO:0000313" key="1">
    <source>
        <dbReference type="EnsemblMetazoa" id="PPA00742.1"/>
    </source>
</evidence>
<dbReference type="Proteomes" id="UP000005239">
    <property type="component" value="Unassembled WGS sequence"/>
</dbReference>
<dbReference type="AlphaFoldDB" id="A0A2A6BPM7"/>